<comment type="similarity">
    <text evidence="1">Belongs to the LysR transcriptional regulatory family.</text>
</comment>
<evidence type="ECO:0000256" key="3">
    <source>
        <dbReference type="ARBA" id="ARBA00023125"/>
    </source>
</evidence>
<dbReference type="PANTHER" id="PTHR30419">
    <property type="entry name" value="HTH-TYPE TRANSCRIPTIONAL REGULATOR YBHD"/>
    <property type="match status" value="1"/>
</dbReference>
<dbReference type="PROSITE" id="PS50931">
    <property type="entry name" value="HTH_LYSR"/>
    <property type="match status" value="1"/>
</dbReference>
<dbReference type="InterPro" id="IPR036390">
    <property type="entry name" value="WH_DNA-bd_sf"/>
</dbReference>
<dbReference type="GO" id="GO:0005829">
    <property type="term" value="C:cytosol"/>
    <property type="evidence" value="ECO:0007669"/>
    <property type="project" value="TreeGrafter"/>
</dbReference>
<dbReference type="GO" id="GO:0003677">
    <property type="term" value="F:DNA binding"/>
    <property type="evidence" value="ECO:0007669"/>
    <property type="project" value="UniProtKB-KW"/>
</dbReference>
<name>A0A1H1SQ03_9ACTN</name>
<evidence type="ECO:0000256" key="5">
    <source>
        <dbReference type="SAM" id="MobiDB-lite"/>
    </source>
</evidence>
<feature type="domain" description="HTH lysR-type" evidence="6">
    <location>
        <begin position="1"/>
        <end position="58"/>
    </location>
</feature>
<dbReference type="InterPro" id="IPR036388">
    <property type="entry name" value="WH-like_DNA-bd_sf"/>
</dbReference>
<keyword evidence="8" id="KW-1185">Reference proteome</keyword>
<dbReference type="Pfam" id="PF00126">
    <property type="entry name" value="HTH_1"/>
    <property type="match status" value="1"/>
</dbReference>
<accession>A0A1H1SQ03</accession>
<dbReference type="AlphaFoldDB" id="A0A1H1SQ03"/>
<feature type="compositionally biased region" description="Gly residues" evidence="5">
    <location>
        <begin position="296"/>
        <end position="315"/>
    </location>
</feature>
<dbReference type="Gene3D" id="1.10.10.10">
    <property type="entry name" value="Winged helix-like DNA-binding domain superfamily/Winged helix DNA-binding domain"/>
    <property type="match status" value="1"/>
</dbReference>
<dbReference type="GO" id="GO:0003700">
    <property type="term" value="F:DNA-binding transcription factor activity"/>
    <property type="evidence" value="ECO:0007669"/>
    <property type="project" value="InterPro"/>
</dbReference>
<dbReference type="Pfam" id="PF03466">
    <property type="entry name" value="LysR_substrate"/>
    <property type="match status" value="1"/>
</dbReference>
<evidence type="ECO:0000313" key="7">
    <source>
        <dbReference type="EMBL" id="SDS49479.1"/>
    </source>
</evidence>
<evidence type="ECO:0000259" key="6">
    <source>
        <dbReference type="PROSITE" id="PS50931"/>
    </source>
</evidence>
<dbReference type="PRINTS" id="PR00039">
    <property type="entry name" value="HTHLYSR"/>
</dbReference>
<dbReference type="InterPro" id="IPR050950">
    <property type="entry name" value="HTH-type_LysR_regulators"/>
</dbReference>
<protein>
    <submittedName>
        <fullName evidence="7">DNA-binding transcriptional regulator, LysR family</fullName>
    </submittedName>
</protein>
<evidence type="ECO:0000256" key="1">
    <source>
        <dbReference type="ARBA" id="ARBA00009437"/>
    </source>
</evidence>
<dbReference type="CDD" id="cd08436">
    <property type="entry name" value="PBP2_LTTR_like_3"/>
    <property type="match status" value="1"/>
</dbReference>
<dbReference type="SUPFAM" id="SSF53850">
    <property type="entry name" value="Periplasmic binding protein-like II"/>
    <property type="match status" value="1"/>
</dbReference>
<dbReference type="InterPro" id="IPR005119">
    <property type="entry name" value="LysR_subst-bd"/>
</dbReference>
<gene>
    <name evidence="7" type="ORF">SAMN04489717_2872</name>
</gene>
<evidence type="ECO:0000256" key="2">
    <source>
        <dbReference type="ARBA" id="ARBA00023015"/>
    </source>
</evidence>
<dbReference type="STRING" id="117157.SAMN04489717_2872"/>
<feature type="region of interest" description="Disordered" evidence="5">
    <location>
        <begin position="288"/>
        <end position="351"/>
    </location>
</feature>
<dbReference type="Gene3D" id="3.40.190.290">
    <property type="match status" value="1"/>
</dbReference>
<dbReference type="SUPFAM" id="SSF46785">
    <property type="entry name" value="Winged helix' DNA-binding domain"/>
    <property type="match status" value="1"/>
</dbReference>
<evidence type="ECO:0000313" key="8">
    <source>
        <dbReference type="Proteomes" id="UP000198983"/>
    </source>
</evidence>
<feature type="compositionally biased region" description="Low complexity" evidence="5">
    <location>
        <begin position="316"/>
        <end position="334"/>
    </location>
</feature>
<proteinExistence type="inferred from homology"/>
<dbReference type="Proteomes" id="UP000198983">
    <property type="component" value="Chromosome I"/>
</dbReference>
<dbReference type="OrthoDB" id="3181812at2"/>
<dbReference type="InterPro" id="IPR000847">
    <property type="entry name" value="LysR_HTH_N"/>
</dbReference>
<keyword evidence="4" id="KW-0804">Transcription</keyword>
<dbReference type="EMBL" id="LT629732">
    <property type="protein sequence ID" value="SDS49479.1"/>
    <property type="molecule type" value="Genomic_DNA"/>
</dbReference>
<organism evidence="7 8">
    <name type="scientific">Actinopolymorpha singaporensis</name>
    <dbReference type="NCBI Taxonomy" id="117157"/>
    <lineage>
        <taxon>Bacteria</taxon>
        <taxon>Bacillati</taxon>
        <taxon>Actinomycetota</taxon>
        <taxon>Actinomycetes</taxon>
        <taxon>Propionibacteriales</taxon>
        <taxon>Actinopolymorphaceae</taxon>
        <taxon>Actinopolymorpha</taxon>
    </lineage>
</organism>
<keyword evidence="2" id="KW-0805">Transcription regulation</keyword>
<dbReference type="RefSeq" id="WP_092654027.1">
    <property type="nucleotide sequence ID" value="NZ_LT629732.1"/>
</dbReference>
<evidence type="ECO:0000256" key="4">
    <source>
        <dbReference type="ARBA" id="ARBA00023163"/>
    </source>
</evidence>
<dbReference type="PANTHER" id="PTHR30419:SF31">
    <property type="entry name" value="BLR3139 PROTEIN"/>
    <property type="match status" value="1"/>
</dbReference>
<reference evidence="7 8" key="1">
    <citation type="submission" date="2016-10" db="EMBL/GenBank/DDBJ databases">
        <authorList>
            <person name="de Groot N.N."/>
        </authorList>
    </citation>
    <scope>NUCLEOTIDE SEQUENCE [LARGE SCALE GENOMIC DNA]</scope>
    <source>
        <strain evidence="7 8">DSM 22024</strain>
    </source>
</reference>
<keyword evidence="3 7" id="KW-0238">DNA-binding</keyword>
<dbReference type="FunFam" id="1.10.10.10:FF:000001">
    <property type="entry name" value="LysR family transcriptional regulator"/>
    <property type="match status" value="1"/>
</dbReference>
<sequence>MEIRQLEYFVTVAEERHFTRAAQRLHVAQSGLSASIRTLERELGAELFIRSTRNVDLTDAGRALLVEARHTLNDLAAAREAVAAVQGLLSGRLVVGTLQCLGALSVPDLLARFHQDHPGVEIRLRQGGSHELLAQVRAGDMDVAIVSVPPAGESAGVVLTPLASEPMVLACGPKHHLAEREQVGLADLKDESFVDFHPGWITRDVTDHALAGARIERRVALEVNDVHSLLDFVGAGLGIALVPHSFTGKQTRARFVPLEAPVPVWQTAVAVAAGRRCSAAAQALLRDPSLRWPAQGGTGARSGGPDGSGGPGGRSGAQSARSGARSGPRSGARSGARRNGPHGAPAVEPIG</sequence>